<gene>
    <name evidence="3" type="ORF">PLXY2_LOCUS8456</name>
</gene>
<dbReference type="AlphaFoldDB" id="A0A8S4FBL9"/>
<keyword evidence="4" id="KW-1185">Reference proteome</keyword>
<feature type="compositionally biased region" description="Low complexity" evidence="1">
    <location>
        <begin position="117"/>
        <end position="126"/>
    </location>
</feature>
<sequence>MNGSDFNTTGLNGSTYDPTYPGATAWFNCSLDAWCNSSGNASLANSTDTDVQTVVVMAVTSVVLAIIILATIIAIGCVTDFKLCNKTANRFPAKTNRAPKTVSVPRRRAVLLRRPRPASSPSPARTPRSRHRPAKPAQSVGANPFPGYTTLARAFNGH</sequence>
<feature type="transmembrane region" description="Helical" evidence="2">
    <location>
        <begin position="54"/>
        <end position="78"/>
    </location>
</feature>
<evidence type="ECO:0000256" key="1">
    <source>
        <dbReference type="SAM" id="MobiDB-lite"/>
    </source>
</evidence>
<protein>
    <submittedName>
        <fullName evidence="3">(diamondback moth) hypothetical protein</fullName>
    </submittedName>
</protein>
<keyword evidence="2" id="KW-0812">Transmembrane</keyword>
<accession>A0A8S4FBL9</accession>
<evidence type="ECO:0000256" key="2">
    <source>
        <dbReference type="SAM" id="Phobius"/>
    </source>
</evidence>
<organism evidence="3 4">
    <name type="scientific">Plutella xylostella</name>
    <name type="common">Diamondback moth</name>
    <name type="synonym">Plutella maculipennis</name>
    <dbReference type="NCBI Taxonomy" id="51655"/>
    <lineage>
        <taxon>Eukaryota</taxon>
        <taxon>Metazoa</taxon>
        <taxon>Ecdysozoa</taxon>
        <taxon>Arthropoda</taxon>
        <taxon>Hexapoda</taxon>
        <taxon>Insecta</taxon>
        <taxon>Pterygota</taxon>
        <taxon>Neoptera</taxon>
        <taxon>Endopterygota</taxon>
        <taxon>Lepidoptera</taxon>
        <taxon>Glossata</taxon>
        <taxon>Ditrysia</taxon>
        <taxon>Yponomeutoidea</taxon>
        <taxon>Plutellidae</taxon>
        <taxon>Plutella</taxon>
    </lineage>
</organism>
<evidence type="ECO:0000313" key="4">
    <source>
        <dbReference type="Proteomes" id="UP000653454"/>
    </source>
</evidence>
<feature type="region of interest" description="Disordered" evidence="1">
    <location>
        <begin position="112"/>
        <end position="147"/>
    </location>
</feature>
<dbReference type="EMBL" id="CAJHNJ030000031">
    <property type="protein sequence ID" value="CAG9125651.1"/>
    <property type="molecule type" value="Genomic_DNA"/>
</dbReference>
<keyword evidence="2" id="KW-1133">Transmembrane helix</keyword>
<proteinExistence type="predicted"/>
<name>A0A8S4FBL9_PLUXY</name>
<comment type="caution">
    <text evidence="3">The sequence shown here is derived from an EMBL/GenBank/DDBJ whole genome shotgun (WGS) entry which is preliminary data.</text>
</comment>
<keyword evidence="2" id="KW-0472">Membrane</keyword>
<reference evidence="3" key="1">
    <citation type="submission" date="2020-11" db="EMBL/GenBank/DDBJ databases">
        <authorList>
            <person name="Whiteford S."/>
        </authorList>
    </citation>
    <scope>NUCLEOTIDE SEQUENCE</scope>
</reference>
<evidence type="ECO:0000313" key="3">
    <source>
        <dbReference type="EMBL" id="CAG9125651.1"/>
    </source>
</evidence>
<dbReference type="Proteomes" id="UP000653454">
    <property type="component" value="Unassembled WGS sequence"/>
</dbReference>